<evidence type="ECO:0000313" key="3">
    <source>
        <dbReference type="EMBL" id="KAF5176154.1"/>
    </source>
</evidence>
<dbReference type="Proteomes" id="UP000554482">
    <property type="component" value="Unassembled WGS sequence"/>
</dbReference>
<dbReference type="OrthoDB" id="1681765at2759"/>
<dbReference type="InterPro" id="IPR058353">
    <property type="entry name" value="DUF8040"/>
</dbReference>
<sequence length="107" mass="12530">MQVVKMMYSTDSSETSSDASDNEWDTAELVVCEAITLNKFNKRPYKTDALSGRQYVMNVHEDHEDRFLDVFRMRAHVLYDLCDELRDRKLLSNTRYVTVEEHVGMST</sequence>
<comment type="caution">
    <text evidence="3">The sequence shown here is derived from an EMBL/GenBank/DDBJ whole genome shotgun (WGS) entry which is preliminary data.</text>
</comment>
<protein>
    <recommendedName>
        <fullName evidence="2">DUF8040 domain-containing protein</fullName>
    </recommendedName>
</protein>
<evidence type="ECO:0000259" key="2">
    <source>
        <dbReference type="Pfam" id="PF26138"/>
    </source>
</evidence>
<accession>A0A7J6UU74</accession>
<feature type="compositionally biased region" description="Low complexity" evidence="1">
    <location>
        <begin position="9"/>
        <end position="19"/>
    </location>
</feature>
<keyword evidence="4" id="KW-1185">Reference proteome</keyword>
<name>A0A7J6UU74_THATH</name>
<feature type="domain" description="DUF8040" evidence="2">
    <location>
        <begin position="48"/>
        <end position="105"/>
    </location>
</feature>
<evidence type="ECO:0000256" key="1">
    <source>
        <dbReference type="SAM" id="MobiDB-lite"/>
    </source>
</evidence>
<reference evidence="3 4" key="1">
    <citation type="submission" date="2020-06" db="EMBL/GenBank/DDBJ databases">
        <title>Transcriptomic and genomic resources for Thalictrum thalictroides and T. hernandezii: Facilitating candidate gene discovery in an emerging model plant lineage.</title>
        <authorList>
            <person name="Arias T."/>
            <person name="Riano-Pachon D.M."/>
            <person name="Di Stilio V.S."/>
        </authorList>
    </citation>
    <scope>NUCLEOTIDE SEQUENCE [LARGE SCALE GENOMIC DNA]</scope>
    <source>
        <strain evidence="4">cv. WT478/WT964</strain>
        <tissue evidence="3">Leaves</tissue>
    </source>
</reference>
<proteinExistence type="predicted"/>
<dbReference type="Pfam" id="PF26138">
    <property type="entry name" value="DUF8040"/>
    <property type="match status" value="1"/>
</dbReference>
<gene>
    <name evidence="3" type="ORF">FRX31_034258</name>
</gene>
<dbReference type="AlphaFoldDB" id="A0A7J6UU74"/>
<feature type="region of interest" description="Disordered" evidence="1">
    <location>
        <begin position="1"/>
        <end position="21"/>
    </location>
</feature>
<organism evidence="3 4">
    <name type="scientific">Thalictrum thalictroides</name>
    <name type="common">Rue-anemone</name>
    <name type="synonym">Anemone thalictroides</name>
    <dbReference type="NCBI Taxonomy" id="46969"/>
    <lineage>
        <taxon>Eukaryota</taxon>
        <taxon>Viridiplantae</taxon>
        <taxon>Streptophyta</taxon>
        <taxon>Embryophyta</taxon>
        <taxon>Tracheophyta</taxon>
        <taxon>Spermatophyta</taxon>
        <taxon>Magnoliopsida</taxon>
        <taxon>Ranunculales</taxon>
        <taxon>Ranunculaceae</taxon>
        <taxon>Thalictroideae</taxon>
        <taxon>Thalictrum</taxon>
    </lineage>
</organism>
<evidence type="ECO:0000313" key="4">
    <source>
        <dbReference type="Proteomes" id="UP000554482"/>
    </source>
</evidence>
<dbReference type="EMBL" id="JABWDY010043143">
    <property type="protein sequence ID" value="KAF5176154.1"/>
    <property type="molecule type" value="Genomic_DNA"/>
</dbReference>